<dbReference type="SUPFAM" id="SSF53756">
    <property type="entry name" value="UDP-Glycosyltransferase/glycogen phosphorylase"/>
    <property type="match status" value="1"/>
</dbReference>
<dbReference type="Pfam" id="PF13692">
    <property type="entry name" value="Glyco_trans_1_4"/>
    <property type="match status" value="1"/>
</dbReference>
<keyword evidence="2" id="KW-0808">Transferase</keyword>
<dbReference type="InterPro" id="IPR028098">
    <property type="entry name" value="Glyco_trans_4-like_N"/>
</dbReference>
<name>A0ABP7FB90_9MICO</name>
<feature type="domain" description="Glycosyltransferase subfamily 4-like N-terminal" evidence="3">
    <location>
        <begin position="53"/>
        <end position="217"/>
    </location>
</feature>
<evidence type="ECO:0000256" key="1">
    <source>
        <dbReference type="ARBA" id="ARBA00022676"/>
    </source>
</evidence>
<comment type="caution">
    <text evidence="4">The sequence shown here is derived from an EMBL/GenBank/DDBJ whole genome shotgun (WGS) entry which is preliminary data.</text>
</comment>
<evidence type="ECO:0000313" key="4">
    <source>
        <dbReference type="EMBL" id="GAA3735542.1"/>
    </source>
</evidence>
<dbReference type="Proteomes" id="UP001501004">
    <property type="component" value="Unassembled WGS sequence"/>
</dbReference>
<organism evidence="4 5">
    <name type="scientific">Leifsonella bigeumensis</name>
    <dbReference type="NCBI Taxonomy" id="433643"/>
    <lineage>
        <taxon>Bacteria</taxon>
        <taxon>Bacillati</taxon>
        <taxon>Actinomycetota</taxon>
        <taxon>Actinomycetes</taxon>
        <taxon>Micrococcales</taxon>
        <taxon>Microbacteriaceae</taxon>
        <taxon>Leifsonella</taxon>
    </lineage>
</organism>
<accession>A0ABP7FB90</accession>
<evidence type="ECO:0000259" key="3">
    <source>
        <dbReference type="Pfam" id="PF13439"/>
    </source>
</evidence>
<proteinExistence type="predicted"/>
<dbReference type="PANTHER" id="PTHR45871">
    <property type="entry name" value="N-ACETYLGLUCOSAMINYL-PHOSPHATIDYLINOSITOL BIOSYNTHETIC PROTEIN"/>
    <property type="match status" value="1"/>
</dbReference>
<sequence length="405" mass="42869">MIGLAVAVEVESMATSTVAEHRGHDLTQLVWLGVNPNASHVLFVVNTYPPRLGGLEQHVSQLATHMVRLGHAASVVTLGPPIGESMEEGVAVRRLRGRFAIASVISFPPIGTARRIAAAYRESGVSAVSTHTRFFPMSFVGLSVARRLGVPVVHTEHGSGFVRGVSPLVALGSRLVDLTVGRRILRRADAVLAVSESVAAFVLRLAGRHAEIFYNAIEAPPESANPVPATSRFVFVGRLVPGKGWDAFLDAIAALKADGRLGGASAMLLGDGPDAAAARARIDALGLAGTVELRGHVPRAEVDRALAGAVLVNPTRLAEGFQTSLLEALAAGSQMVTYPVPGAEALLKEGAPVRIAQRNPSNLAEQMSAALADPMPAFPREGLARWTWPQRARQYMRVVDRLLAH</sequence>
<evidence type="ECO:0000256" key="2">
    <source>
        <dbReference type="ARBA" id="ARBA00022679"/>
    </source>
</evidence>
<protein>
    <submittedName>
        <fullName evidence="4">Glycosyltransferase family 1 protein</fullName>
    </submittedName>
</protein>
<keyword evidence="1" id="KW-0328">Glycosyltransferase</keyword>
<reference evidence="5" key="1">
    <citation type="journal article" date="2019" name="Int. J. Syst. Evol. Microbiol.">
        <title>The Global Catalogue of Microorganisms (GCM) 10K type strain sequencing project: providing services to taxonomists for standard genome sequencing and annotation.</title>
        <authorList>
            <consortium name="The Broad Institute Genomics Platform"/>
            <consortium name="The Broad Institute Genome Sequencing Center for Infectious Disease"/>
            <person name="Wu L."/>
            <person name="Ma J."/>
        </authorList>
    </citation>
    <scope>NUCLEOTIDE SEQUENCE [LARGE SCALE GENOMIC DNA]</scope>
    <source>
        <strain evidence="5">JCM 16949</strain>
    </source>
</reference>
<evidence type="ECO:0000313" key="5">
    <source>
        <dbReference type="Proteomes" id="UP001501004"/>
    </source>
</evidence>
<dbReference type="CDD" id="cd03801">
    <property type="entry name" value="GT4_PimA-like"/>
    <property type="match status" value="1"/>
</dbReference>
<dbReference type="EMBL" id="BAABAE010000002">
    <property type="protein sequence ID" value="GAA3735542.1"/>
    <property type="molecule type" value="Genomic_DNA"/>
</dbReference>
<dbReference type="Gene3D" id="3.40.50.2000">
    <property type="entry name" value="Glycogen Phosphorylase B"/>
    <property type="match status" value="2"/>
</dbReference>
<gene>
    <name evidence="4" type="ORF">GCM10022239_09480</name>
</gene>
<keyword evidence="5" id="KW-1185">Reference proteome</keyword>
<dbReference type="Pfam" id="PF13439">
    <property type="entry name" value="Glyco_transf_4"/>
    <property type="match status" value="1"/>
</dbReference>
<dbReference type="PANTHER" id="PTHR45871:SF1">
    <property type="entry name" value="PHOSPHATIDYLINOSITOL N-ACETYLGLUCOSAMINYLTRANSFERASE SUBUNIT A"/>
    <property type="match status" value="1"/>
</dbReference>